<protein>
    <recommendedName>
        <fullName evidence="6">SD-repeat containing protein B domain-containing protein</fullName>
    </recommendedName>
</protein>
<keyword evidence="8" id="KW-1185">Reference proteome</keyword>
<feature type="domain" description="SD-repeat containing protein B" evidence="6">
    <location>
        <begin position="1078"/>
        <end position="1146"/>
    </location>
</feature>
<comment type="subcellular location">
    <subcellularLocation>
        <location evidence="1">Secreted</location>
    </subcellularLocation>
</comment>
<evidence type="ECO:0000313" key="8">
    <source>
        <dbReference type="Proteomes" id="UP000245506"/>
    </source>
</evidence>
<evidence type="ECO:0000313" key="7">
    <source>
        <dbReference type="EMBL" id="PWQ93576.1"/>
    </source>
</evidence>
<evidence type="ECO:0000256" key="5">
    <source>
        <dbReference type="SAM" id="SignalP"/>
    </source>
</evidence>
<feature type="compositionally biased region" description="Acidic residues" evidence="4">
    <location>
        <begin position="1173"/>
        <end position="1183"/>
    </location>
</feature>
<feature type="domain" description="SD-repeat containing protein B" evidence="6">
    <location>
        <begin position="1257"/>
        <end position="1333"/>
    </location>
</feature>
<dbReference type="Proteomes" id="UP000245506">
    <property type="component" value="Unassembled WGS sequence"/>
</dbReference>
<gene>
    <name evidence="7" type="ORF">DKT75_18325</name>
</gene>
<dbReference type="SUPFAM" id="SSF117074">
    <property type="entry name" value="Hypothetical protein PA1324"/>
    <property type="match status" value="2"/>
</dbReference>
<evidence type="ECO:0000256" key="3">
    <source>
        <dbReference type="ARBA" id="ARBA00022729"/>
    </source>
</evidence>
<evidence type="ECO:0000256" key="1">
    <source>
        <dbReference type="ARBA" id="ARBA00004613"/>
    </source>
</evidence>
<accession>A0A317C4G4</accession>
<dbReference type="RefSeq" id="WP_109825510.1">
    <property type="nucleotide sequence ID" value="NZ_QGKL01000042.1"/>
</dbReference>
<keyword evidence="3 5" id="KW-0732">Signal</keyword>
<feature type="region of interest" description="Disordered" evidence="4">
    <location>
        <begin position="1162"/>
        <end position="1194"/>
    </location>
</feature>
<reference evidence="7 8" key="1">
    <citation type="submission" date="2018-05" db="EMBL/GenBank/DDBJ databases">
        <title>Leucothrix arctica sp. nov., isolated from Arctic seawater.</title>
        <authorList>
            <person name="Choi A."/>
            <person name="Baek K."/>
        </authorList>
    </citation>
    <scope>NUCLEOTIDE SEQUENCE [LARGE SCALE GENOMIC DNA]</scope>
    <source>
        <strain evidence="7 8">IMCC9719</strain>
    </source>
</reference>
<dbReference type="InterPro" id="IPR033764">
    <property type="entry name" value="Sdr_B"/>
</dbReference>
<name>A0A317C4G4_9GAMM</name>
<organism evidence="7 8">
    <name type="scientific">Leucothrix arctica</name>
    <dbReference type="NCBI Taxonomy" id="1481894"/>
    <lineage>
        <taxon>Bacteria</taxon>
        <taxon>Pseudomonadati</taxon>
        <taxon>Pseudomonadota</taxon>
        <taxon>Gammaproteobacteria</taxon>
        <taxon>Thiotrichales</taxon>
        <taxon>Thiotrichaceae</taxon>
        <taxon>Leucothrix</taxon>
    </lineage>
</organism>
<evidence type="ECO:0000256" key="4">
    <source>
        <dbReference type="SAM" id="MobiDB-lite"/>
    </source>
</evidence>
<dbReference type="InterPro" id="IPR013783">
    <property type="entry name" value="Ig-like_fold"/>
</dbReference>
<feature type="signal peptide" evidence="5">
    <location>
        <begin position="1"/>
        <end position="23"/>
    </location>
</feature>
<evidence type="ECO:0000256" key="2">
    <source>
        <dbReference type="ARBA" id="ARBA00022525"/>
    </source>
</evidence>
<feature type="chain" id="PRO_5016366252" description="SD-repeat containing protein B domain-containing protein" evidence="5">
    <location>
        <begin position="24"/>
        <end position="1786"/>
    </location>
</feature>
<dbReference type="Pfam" id="PF17210">
    <property type="entry name" value="SdrD_B"/>
    <property type="match status" value="2"/>
</dbReference>
<sequence>MLNAVPKLLVCAVLLSTASICSATPTITFGPLGSGLSDGTAPFGTAQTDASGDLIPCASETDASIAGSDCGDGNRVIRNQDIASHLWSISVNGGDATIAPGDPVLSDVVIEQTIHPSTNADVSFPSIPAACTVAAGAGTNPPSAIVVNADGSSTLTCNLGGFSEGQARIFTVPVKPSGSSWNGSTYTTTQRVYSVDATTGNSNANVTTHVDSTPITISSAPAYDIVHSISTTEAIRNNSVTNRDVGLGSEPGFIGYMHIRMTADRKTGIESIAQPITLNDTFTATTGSAGGATFPLEFYVTQCITNPTAWSTETIGSENIRLDRTEDEHIVDSGTCAYTRDDPLDPTSTSFTVDLQGADLTGSRYPTRTIGGTDLTAGPYYVMNHRVQIFIPFRSIDLADGIEGNDTGTVYLSSLISDFDPNSPSGTSNYGAETEPGYNGELIDGLRSNNQIGAGEFKLTVNGSFSKRNLKYTDDRVLSYSYSGTSSYHSGDGELESGQSTAGWILVYNNGTINLNNPVACDVFDNSVQQLTDRGDVGATPGTYAFMGTYAPSGHDYTDYQVEYAYIDTVGDDPLDGNHDGTNDYNATSGRYDGDWTKHRSARCDDTSATNGWHTDPANVTGGIDGVNAARAVLSPTAIAAGKSFEPGHQVRFIVPLKARDKFNGGPHDGQSIPVGTVLPNFGGFKSDEWSANWTARNYTPAPESGNVDGDRVTLSRMNIVLDSNSITPYAASGDTASTIAGNQIIWQVDTALQSTIPDPGNAENLRIINELPPEVSYNASCTATTTGGTPAGLIQYNTDRNGDPAPGYTLLTWNFGNLQANTTIAPRIICTDSDPLVEDGTSVINYSEIRADNTISSLAARSDTHTILLEQLGEIQVSKTVDVPLDDRNDSQVYNLAWSNYSAALKIAAPVAIDIFPYNGDNNVPQSSFSGILELEAAPVTTWLDGSTPDTNEQDLGTWYYTADTASGIILDPDSNVSNWCTEAEFNTGLTGCPTNFAGSTAIKFVSNYDLEKDGDPRQGIRASITLNAGTTADNGSASSNDPGDIYTNRFAVDSSTLPTAQFLISPNVSVQVASYAVGDFVFADIDGNGKYDSSVDYTAPDGVVVNLHRPDGTLVKTTTIGIEEPGRFIFHTLDFGDYYVEIPASQFQNDQSLEHWMPSILINGDGSNNDDNGEDDDNNETDDQHAYTVGDPLTNGIRTGIITVTANPAPPGGIPTGNEPIGENVANITDPTSGDDFSNLTLDIGLIPDMYEVTGTVWDDANNNGIRENNESGIAGVTVVMAGSPYTGVPVRCLSVDTDANGFYKFDSVMSGEYQIIESDASDAPFTGSTCPPAGSDPATYVSTTANIRNIVVHETDVTRQDFGDYNGIIIKGTVFDDNGAGSGTSANEDQEGTEPGISGIVVSATDATGTIVYDTTRTATDGSYTLHVPGTITGSVVKVTEVNGNGYVTTGAQVGNTSGSYSANDDTITFTVASATSYTGLDFGDVKKPTFEPNHTGEILPGNVVFYSHTFTATAGGDVTFSRTSDLNTSSGWASLLYRDTNCDGILNGSEGSAALSPTASVSVDAEERVCIIDKVYAPSNVAPRDQYRVTTTASFNYGGSGVGTVNLTVTDTTTAGQLAAPTTPATPVVDPTPEVPAQPAVEATPTTPAIPEIEAVPAQPTVAATPVTPSVGPSRLELRKSVQNITQSSAETETVNQADPGDTLKYTIYYSNTGTGPITDLQVNDTAPAYTMFKLGSGNCDSTPSGVTCNPMMGFDAIEWQFTGTLEGGTDGSVSYSVVIDD</sequence>
<dbReference type="OrthoDB" id="5619324at2"/>
<evidence type="ECO:0000259" key="6">
    <source>
        <dbReference type="Pfam" id="PF17210"/>
    </source>
</evidence>
<proteinExistence type="predicted"/>
<comment type="caution">
    <text evidence="7">The sequence shown here is derived from an EMBL/GenBank/DDBJ whole genome shotgun (WGS) entry which is preliminary data.</text>
</comment>
<dbReference type="NCBIfam" id="TIGR01451">
    <property type="entry name" value="B_ant_repeat"/>
    <property type="match status" value="1"/>
</dbReference>
<dbReference type="EMBL" id="QGKL01000042">
    <property type="protein sequence ID" value="PWQ93576.1"/>
    <property type="molecule type" value="Genomic_DNA"/>
</dbReference>
<dbReference type="GO" id="GO:0005576">
    <property type="term" value="C:extracellular region"/>
    <property type="evidence" value="ECO:0007669"/>
    <property type="project" value="UniProtKB-SubCell"/>
</dbReference>
<dbReference type="Gene3D" id="2.60.40.10">
    <property type="entry name" value="Immunoglobulins"/>
    <property type="match status" value="3"/>
</dbReference>
<dbReference type="InterPro" id="IPR047589">
    <property type="entry name" value="DUF11_rpt"/>
</dbReference>
<keyword evidence="2" id="KW-0964">Secreted</keyword>